<proteinExistence type="inferred from homology"/>
<evidence type="ECO:0000256" key="2">
    <source>
        <dbReference type="ARBA" id="ARBA00022722"/>
    </source>
</evidence>
<feature type="compositionally biased region" description="Acidic residues" evidence="9">
    <location>
        <begin position="153"/>
        <end position="182"/>
    </location>
</feature>
<feature type="region of interest" description="Disordered" evidence="9">
    <location>
        <begin position="309"/>
        <end position="336"/>
    </location>
</feature>
<evidence type="ECO:0000259" key="11">
    <source>
        <dbReference type="Pfam" id="PF17146"/>
    </source>
</evidence>
<dbReference type="PIRSF" id="PIRSF037125">
    <property type="entry name" value="D-site_20S_pre-rRNA_nuclease"/>
    <property type="match status" value="1"/>
</dbReference>
<dbReference type="GO" id="GO:0005737">
    <property type="term" value="C:cytoplasm"/>
    <property type="evidence" value="ECO:0007669"/>
    <property type="project" value="UniProtKB-ARBA"/>
</dbReference>
<dbReference type="AlphaFoldDB" id="A0A165R1C5"/>
<feature type="region of interest" description="Disordered" evidence="9">
    <location>
        <begin position="111"/>
        <end position="191"/>
    </location>
</feature>
<dbReference type="Proteomes" id="UP000077266">
    <property type="component" value="Unassembled WGS sequence"/>
</dbReference>
<sequence>MPNASQPAVINLVLDAGPLLAQTQLRGVAQNYYTVPHVISELRDKSAREHLDRLALVAGINIVTRNPDTASLLKVVACAKRSGDYSVLSQADLAVLALTLSLHEKAAATAAKTEEQSVPESAPPDVQSEENSVDELAKTLEASQVDAEKESEPVEQLDNVEEVTDSEDDSKDEDDESDDGEGEWITPDNVAKHKSRALDLLPANDSGEAQKTVPVGCMTADFAMQNVLLHLGLNLLDVEGRRISTVKTWVLRCHACFKLCKDNTKKFCPTCGNATLLRTSITTKAPETPGGQPVVQVHLKRNFQYRNRGSKYSIPAPKPGSSKKGGGEGLILREDQQEWQRAVRHDEVRREKDERRMLRALKETESNSAGIKVGAWNDPDWVPEMLVVGSGGKGRSMRDGMPAIGYGRKNPNERRRKR</sequence>
<dbReference type="InterPro" id="IPR039907">
    <property type="entry name" value="NOB1"/>
</dbReference>
<comment type="subcellular location">
    <subcellularLocation>
        <location evidence="7">Nucleus</location>
        <location evidence="7">Nucleolus</location>
    </subcellularLocation>
</comment>
<dbReference type="InterPro" id="IPR014881">
    <property type="entry name" value="NOB1_Zn-bd"/>
</dbReference>
<gene>
    <name evidence="12" type="ORF">EXIGLDRAFT_758651</name>
</gene>
<dbReference type="GO" id="GO:0030688">
    <property type="term" value="C:preribosome, small subunit precursor"/>
    <property type="evidence" value="ECO:0007669"/>
    <property type="project" value="TreeGrafter"/>
</dbReference>
<dbReference type="PANTHER" id="PTHR12814:SF2">
    <property type="entry name" value="RNA-BINDING PROTEIN NOB1"/>
    <property type="match status" value="1"/>
</dbReference>
<evidence type="ECO:0000256" key="3">
    <source>
        <dbReference type="ARBA" id="ARBA00022723"/>
    </source>
</evidence>
<keyword evidence="4" id="KW-0378">Hydrolase</keyword>
<dbReference type="OrthoDB" id="446759at2759"/>
<comment type="function">
    <text evidence="7">Required for the synthesis of 40S ribosome subunits. Has a role in processing 20S pre-rRNA into the mature 18S rRNA, where it is required for cleavage at the 3' end of the mature 18S rRNA (D-site). Accompanies the 20S pre-rRNA from the nucleus to the cytoplasm.</text>
</comment>
<dbReference type="FunFam" id="3.40.50.1010:FF:000020">
    <property type="entry name" value="20S-pre-rRNA D-site endonuclease NOB1"/>
    <property type="match status" value="1"/>
</dbReference>
<feature type="binding site" evidence="8">
    <location>
        <position position="253"/>
    </location>
    <ligand>
        <name>Zn(2+)</name>
        <dbReference type="ChEBI" id="CHEBI:29105"/>
    </ligand>
</feature>
<dbReference type="Pfam" id="PF08772">
    <property type="entry name" value="Zn_ribbon_NOB1"/>
    <property type="match status" value="1"/>
</dbReference>
<evidence type="ECO:0000256" key="7">
    <source>
        <dbReference type="PIRNR" id="PIRNR037125"/>
    </source>
</evidence>
<dbReference type="FunCoup" id="A0A165R1C5">
    <property type="interactions" value="452"/>
</dbReference>
<dbReference type="PANTHER" id="PTHR12814">
    <property type="entry name" value="RNA-BINDING PROTEIN NOB1"/>
    <property type="match status" value="1"/>
</dbReference>
<dbReference type="Pfam" id="PF17146">
    <property type="entry name" value="PIN_6"/>
    <property type="match status" value="1"/>
</dbReference>
<dbReference type="GO" id="GO:0030490">
    <property type="term" value="P:maturation of SSU-rRNA"/>
    <property type="evidence" value="ECO:0007669"/>
    <property type="project" value="TreeGrafter"/>
</dbReference>
<dbReference type="Gene3D" id="3.40.50.1010">
    <property type="entry name" value="5'-nuclease"/>
    <property type="match status" value="1"/>
</dbReference>
<dbReference type="CDD" id="cd09876">
    <property type="entry name" value="PIN_Nob1-like"/>
    <property type="match status" value="1"/>
</dbReference>
<evidence type="ECO:0000259" key="10">
    <source>
        <dbReference type="Pfam" id="PF08772"/>
    </source>
</evidence>
<evidence type="ECO:0000256" key="1">
    <source>
        <dbReference type="ARBA" id="ARBA00005858"/>
    </source>
</evidence>
<dbReference type="InParanoid" id="A0A165R1C5"/>
<dbReference type="SUPFAM" id="SSF144206">
    <property type="entry name" value="NOB1 zinc finger-like"/>
    <property type="match status" value="1"/>
</dbReference>
<reference evidence="12 13" key="1">
    <citation type="journal article" date="2016" name="Mol. Biol. Evol.">
        <title>Comparative Genomics of Early-Diverging Mushroom-Forming Fungi Provides Insights into the Origins of Lignocellulose Decay Capabilities.</title>
        <authorList>
            <person name="Nagy L.G."/>
            <person name="Riley R."/>
            <person name="Tritt A."/>
            <person name="Adam C."/>
            <person name="Daum C."/>
            <person name="Floudas D."/>
            <person name="Sun H."/>
            <person name="Yadav J.S."/>
            <person name="Pangilinan J."/>
            <person name="Larsson K.H."/>
            <person name="Matsuura K."/>
            <person name="Barry K."/>
            <person name="Labutti K."/>
            <person name="Kuo R."/>
            <person name="Ohm R.A."/>
            <person name="Bhattacharya S.S."/>
            <person name="Shirouzu T."/>
            <person name="Yoshinaga Y."/>
            <person name="Martin F.M."/>
            <person name="Grigoriev I.V."/>
            <person name="Hibbett D.S."/>
        </authorList>
    </citation>
    <scope>NUCLEOTIDE SEQUENCE [LARGE SCALE GENOMIC DNA]</scope>
    <source>
        <strain evidence="12 13">HHB12029</strain>
    </source>
</reference>
<keyword evidence="3 7" id="KW-0479">Metal-binding</keyword>
<dbReference type="InterPro" id="IPR017117">
    <property type="entry name" value="Nob1_euk"/>
</dbReference>
<feature type="domain" description="Ribonuclease PIN" evidence="11">
    <location>
        <begin position="12"/>
        <end position="102"/>
    </location>
</feature>
<evidence type="ECO:0000313" key="13">
    <source>
        <dbReference type="Proteomes" id="UP000077266"/>
    </source>
</evidence>
<keyword evidence="5 7" id="KW-0862">Zinc</keyword>
<dbReference type="Gene3D" id="6.20.210.10">
    <property type="entry name" value="Nin one binding (NOB1), Zn-ribbon-like"/>
    <property type="match status" value="1"/>
</dbReference>
<feature type="compositionally biased region" description="Low complexity" evidence="9">
    <location>
        <begin position="313"/>
        <end position="322"/>
    </location>
</feature>
<organism evidence="12 13">
    <name type="scientific">Exidia glandulosa HHB12029</name>
    <dbReference type="NCBI Taxonomy" id="1314781"/>
    <lineage>
        <taxon>Eukaryota</taxon>
        <taxon>Fungi</taxon>
        <taxon>Dikarya</taxon>
        <taxon>Basidiomycota</taxon>
        <taxon>Agaricomycotina</taxon>
        <taxon>Agaricomycetes</taxon>
        <taxon>Auriculariales</taxon>
        <taxon>Exidiaceae</taxon>
        <taxon>Exidia</taxon>
    </lineage>
</organism>
<name>A0A165R1C5_EXIGL</name>
<evidence type="ECO:0000256" key="5">
    <source>
        <dbReference type="ARBA" id="ARBA00022833"/>
    </source>
</evidence>
<keyword evidence="2" id="KW-0540">Nuclease</keyword>
<keyword evidence="6 7" id="KW-0539">Nucleus</keyword>
<feature type="binding site" evidence="8">
    <location>
        <position position="268"/>
    </location>
    <ligand>
        <name>Zn(2+)</name>
        <dbReference type="ChEBI" id="CHEBI:29105"/>
    </ligand>
</feature>
<evidence type="ECO:0000256" key="8">
    <source>
        <dbReference type="PIRSR" id="PIRSR037125-1"/>
    </source>
</evidence>
<dbReference type="GO" id="GO:0004521">
    <property type="term" value="F:RNA endonuclease activity"/>
    <property type="evidence" value="ECO:0007669"/>
    <property type="project" value="UniProtKB-UniRule"/>
</dbReference>
<comment type="similarity">
    <text evidence="1 7">Belongs to the NOB1 family.</text>
</comment>
<evidence type="ECO:0000256" key="9">
    <source>
        <dbReference type="SAM" id="MobiDB-lite"/>
    </source>
</evidence>
<dbReference type="STRING" id="1314781.A0A165R1C5"/>
<dbReference type="GO" id="GO:0046872">
    <property type="term" value="F:metal ion binding"/>
    <property type="evidence" value="ECO:0007669"/>
    <property type="project" value="UniProtKB-UniRule"/>
</dbReference>
<dbReference type="GO" id="GO:0005730">
    <property type="term" value="C:nucleolus"/>
    <property type="evidence" value="ECO:0007669"/>
    <property type="project" value="UniProtKB-SubCell"/>
</dbReference>
<evidence type="ECO:0000256" key="6">
    <source>
        <dbReference type="ARBA" id="ARBA00023242"/>
    </source>
</evidence>
<keyword evidence="13" id="KW-1185">Reference proteome</keyword>
<dbReference type="InterPro" id="IPR033411">
    <property type="entry name" value="Ribonuclease_PIN"/>
</dbReference>
<protein>
    <recommendedName>
        <fullName evidence="7">20S-pre-rRNA D-site endonuclease NOB1</fullName>
    </recommendedName>
</protein>
<evidence type="ECO:0000256" key="4">
    <source>
        <dbReference type="ARBA" id="ARBA00022801"/>
    </source>
</evidence>
<dbReference type="GO" id="GO:0016787">
    <property type="term" value="F:hydrolase activity"/>
    <property type="evidence" value="ECO:0007669"/>
    <property type="project" value="UniProtKB-KW"/>
</dbReference>
<feature type="binding site" evidence="8">
    <location>
        <position position="256"/>
    </location>
    <ligand>
        <name>Zn(2+)</name>
        <dbReference type="ChEBI" id="CHEBI:29105"/>
    </ligand>
</feature>
<feature type="region of interest" description="Disordered" evidence="9">
    <location>
        <begin position="390"/>
        <end position="418"/>
    </location>
</feature>
<dbReference type="EMBL" id="KV425882">
    <property type="protein sequence ID" value="KZW04357.1"/>
    <property type="molecule type" value="Genomic_DNA"/>
</dbReference>
<feature type="binding site" evidence="8">
    <location>
        <position position="271"/>
    </location>
    <ligand>
        <name>Zn(2+)</name>
        <dbReference type="ChEBI" id="CHEBI:29105"/>
    </ligand>
</feature>
<feature type="domain" description="Nin one binding (NOB1) Zn-ribbon-like" evidence="10">
    <location>
        <begin position="243"/>
        <end position="320"/>
    </location>
</feature>
<evidence type="ECO:0000313" key="12">
    <source>
        <dbReference type="EMBL" id="KZW04357.1"/>
    </source>
</evidence>
<dbReference type="InterPro" id="IPR036283">
    <property type="entry name" value="NOB1_Zf-like_sf"/>
</dbReference>
<accession>A0A165R1C5</accession>